<dbReference type="AlphaFoldDB" id="A0A2H0RL53"/>
<gene>
    <name evidence="1" type="ORF">COV07_03760</name>
</gene>
<organism evidence="1 2">
    <name type="scientific">Candidatus Vogelbacteria bacterium CG10_big_fil_rev_8_21_14_0_10_45_14</name>
    <dbReference type="NCBI Taxonomy" id="1975042"/>
    <lineage>
        <taxon>Bacteria</taxon>
        <taxon>Candidatus Vogeliibacteriota</taxon>
    </lineage>
</organism>
<dbReference type="EMBL" id="PCYL01000040">
    <property type="protein sequence ID" value="PIR46515.1"/>
    <property type="molecule type" value="Genomic_DNA"/>
</dbReference>
<sequence length="91" mass="10770">MKTTMLIKTEKELRDNARELAEELGVTLTTVVNSSLKQFVRERRLVLSEYLVPKASKQREWTKISKEMDEHPERYKISHGIDELLRDLKLK</sequence>
<name>A0A2H0RL53_9BACT</name>
<evidence type="ECO:0000313" key="1">
    <source>
        <dbReference type="EMBL" id="PIR46515.1"/>
    </source>
</evidence>
<reference evidence="1 2" key="1">
    <citation type="submission" date="2017-09" db="EMBL/GenBank/DDBJ databases">
        <title>Depth-based differentiation of microbial function through sediment-hosted aquifers and enrichment of novel symbionts in the deep terrestrial subsurface.</title>
        <authorList>
            <person name="Probst A.J."/>
            <person name="Ladd B."/>
            <person name="Jarett J.K."/>
            <person name="Geller-Mcgrath D.E."/>
            <person name="Sieber C.M."/>
            <person name="Emerson J.B."/>
            <person name="Anantharaman K."/>
            <person name="Thomas B.C."/>
            <person name="Malmstrom R."/>
            <person name="Stieglmeier M."/>
            <person name="Klingl A."/>
            <person name="Woyke T."/>
            <person name="Ryan C.M."/>
            <person name="Banfield J.F."/>
        </authorList>
    </citation>
    <scope>NUCLEOTIDE SEQUENCE [LARGE SCALE GENOMIC DNA]</scope>
    <source>
        <strain evidence="1">CG10_big_fil_rev_8_21_14_0_10_45_14</strain>
    </source>
</reference>
<evidence type="ECO:0000313" key="2">
    <source>
        <dbReference type="Proteomes" id="UP000230833"/>
    </source>
</evidence>
<dbReference type="Gene3D" id="1.10.1220.10">
    <property type="entry name" value="Met repressor-like"/>
    <property type="match status" value="1"/>
</dbReference>
<dbReference type="InterPro" id="IPR013321">
    <property type="entry name" value="Arc_rbn_hlx_hlx"/>
</dbReference>
<protein>
    <recommendedName>
        <fullName evidence="3">Type II toxin-antitoxin system antitoxin, RelB/DinJ family</fullName>
    </recommendedName>
</protein>
<evidence type="ECO:0008006" key="3">
    <source>
        <dbReference type="Google" id="ProtNLM"/>
    </source>
</evidence>
<comment type="caution">
    <text evidence="1">The sequence shown here is derived from an EMBL/GenBank/DDBJ whole genome shotgun (WGS) entry which is preliminary data.</text>
</comment>
<accession>A0A2H0RL53</accession>
<proteinExistence type="predicted"/>
<dbReference type="GO" id="GO:0006355">
    <property type="term" value="P:regulation of DNA-templated transcription"/>
    <property type="evidence" value="ECO:0007669"/>
    <property type="project" value="InterPro"/>
</dbReference>
<dbReference type="Proteomes" id="UP000230833">
    <property type="component" value="Unassembled WGS sequence"/>
</dbReference>